<evidence type="ECO:0000313" key="7">
    <source>
        <dbReference type="EMBL" id="MBL4916837.1"/>
    </source>
</evidence>
<feature type="domain" description="ABC transmembrane type-1" evidence="6">
    <location>
        <begin position="266"/>
        <end position="469"/>
    </location>
</feature>
<keyword evidence="2 5" id="KW-0812">Transmembrane</keyword>
<dbReference type="SUPFAM" id="SSF161098">
    <property type="entry name" value="MetI-like"/>
    <property type="match status" value="2"/>
</dbReference>
<proteinExistence type="inferred from homology"/>
<evidence type="ECO:0000256" key="5">
    <source>
        <dbReference type="RuleBase" id="RU363032"/>
    </source>
</evidence>
<dbReference type="AlphaFoldDB" id="A0A8K0V7E3"/>
<dbReference type="PANTHER" id="PTHR43496">
    <property type="entry name" value="PROTEIN LPLB"/>
    <property type="match status" value="1"/>
</dbReference>
<feature type="transmembrane region" description="Helical" evidence="5">
    <location>
        <begin position="94"/>
        <end position="113"/>
    </location>
</feature>
<dbReference type="GO" id="GO:0005886">
    <property type="term" value="C:plasma membrane"/>
    <property type="evidence" value="ECO:0007669"/>
    <property type="project" value="UniProtKB-SubCell"/>
</dbReference>
<evidence type="ECO:0000256" key="1">
    <source>
        <dbReference type="ARBA" id="ARBA00004651"/>
    </source>
</evidence>
<feature type="transmembrane region" description="Helical" evidence="5">
    <location>
        <begin position="722"/>
        <end position="743"/>
    </location>
</feature>
<feature type="domain" description="ABC transmembrane type-1" evidence="6">
    <location>
        <begin position="550"/>
        <end position="742"/>
    </location>
</feature>
<feature type="transmembrane region" description="Helical" evidence="5">
    <location>
        <begin position="148"/>
        <end position="171"/>
    </location>
</feature>
<keyword evidence="5" id="KW-0813">Transport</keyword>
<dbReference type="RefSeq" id="WP_202687645.1">
    <property type="nucleotide sequence ID" value="NZ_JAESVN010000002.1"/>
</dbReference>
<dbReference type="PROSITE" id="PS50928">
    <property type="entry name" value="ABC_TM1"/>
    <property type="match status" value="2"/>
</dbReference>
<name>A0A8K0V7E3_9RHOB</name>
<dbReference type="PANTHER" id="PTHR43496:SF1">
    <property type="entry name" value="POLYGALACTURONAN_RHAMNOGALACTURONAN TRANSPORT SYSTEM PERMEASE PROTEIN YTEP"/>
    <property type="match status" value="1"/>
</dbReference>
<organism evidence="7 8">
    <name type="scientific">Szabonella alba</name>
    <dbReference type="NCBI Taxonomy" id="2804194"/>
    <lineage>
        <taxon>Bacteria</taxon>
        <taxon>Pseudomonadati</taxon>
        <taxon>Pseudomonadota</taxon>
        <taxon>Alphaproteobacteria</taxon>
        <taxon>Rhodobacterales</taxon>
        <taxon>Paracoccaceae</taxon>
        <taxon>Szabonella</taxon>
    </lineage>
</organism>
<evidence type="ECO:0000256" key="4">
    <source>
        <dbReference type="ARBA" id="ARBA00023136"/>
    </source>
</evidence>
<feature type="transmembrane region" description="Helical" evidence="5">
    <location>
        <begin position="588"/>
        <end position="607"/>
    </location>
</feature>
<feature type="transmembrane region" description="Helical" evidence="5">
    <location>
        <begin position="556"/>
        <end position="576"/>
    </location>
</feature>
<feature type="transmembrane region" description="Helical" evidence="5">
    <location>
        <begin position="496"/>
        <end position="519"/>
    </location>
</feature>
<feature type="transmembrane region" description="Helical" evidence="5">
    <location>
        <begin position="268"/>
        <end position="290"/>
    </location>
</feature>
<feature type="transmembrane region" description="Helical" evidence="5">
    <location>
        <begin position="21"/>
        <end position="42"/>
    </location>
</feature>
<keyword evidence="3 5" id="KW-1133">Transmembrane helix</keyword>
<comment type="caution">
    <text evidence="7">The sequence shown here is derived from an EMBL/GenBank/DDBJ whole genome shotgun (WGS) entry which is preliminary data.</text>
</comment>
<keyword evidence="4 5" id="KW-0472">Membrane</keyword>
<feature type="transmembrane region" description="Helical" evidence="5">
    <location>
        <begin position="613"/>
        <end position="629"/>
    </location>
</feature>
<feature type="transmembrane region" description="Helical" evidence="5">
    <location>
        <begin position="346"/>
        <end position="368"/>
    </location>
</feature>
<evidence type="ECO:0000256" key="2">
    <source>
        <dbReference type="ARBA" id="ARBA00022692"/>
    </source>
</evidence>
<feature type="transmembrane region" description="Helical" evidence="5">
    <location>
        <begin position="672"/>
        <end position="702"/>
    </location>
</feature>
<dbReference type="Gene3D" id="1.10.3720.10">
    <property type="entry name" value="MetI-like"/>
    <property type="match status" value="2"/>
</dbReference>
<evidence type="ECO:0000256" key="3">
    <source>
        <dbReference type="ARBA" id="ARBA00022989"/>
    </source>
</evidence>
<comment type="similarity">
    <text evidence="5">Belongs to the binding-protein-dependent transport system permease family.</text>
</comment>
<protein>
    <submittedName>
        <fullName evidence="7">Iron ABC transporter permease</fullName>
    </submittedName>
</protein>
<feature type="transmembrane region" description="Helical" evidence="5">
    <location>
        <begin position="242"/>
        <end position="262"/>
    </location>
</feature>
<dbReference type="Pfam" id="PF00528">
    <property type="entry name" value="BPD_transp_1"/>
    <property type="match status" value="2"/>
</dbReference>
<feature type="transmembrane region" description="Helical" evidence="5">
    <location>
        <begin position="211"/>
        <end position="230"/>
    </location>
</feature>
<dbReference type="InterPro" id="IPR035906">
    <property type="entry name" value="MetI-like_sf"/>
</dbReference>
<evidence type="ECO:0000313" key="8">
    <source>
        <dbReference type="Proteomes" id="UP000648908"/>
    </source>
</evidence>
<feature type="transmembrane region" description="Helical" evidence="5">
    <location>
        <begin position="119"/>
        <end position="136"/>
    </location>
</feature>
<dbReference type="GO" id="GO:0055085">
    <property type="term" value="P:transmembrane transport"/>
    <property type="evidence" value="ECO:0007669"/>
    <property type="project" value="InterPro"/>
</dbReference>
<dbReference type="EMBL" id="JAESVN010000002">
    <property type="protein sequence ID" value="MBL4916837.1"/>
    <property type="molecule type" value="Genomic_DNA"/>
</dbReference>
<evidence type="ECO:0000259" key="6">
    <source>
        <dbReference type="PROSITE" id="PS50928"/>
    </source>
</evidence>
<dbReference type="CDD" id="cd06261">
    <property type="entry name" value="TM_PBP2"/>
    <property type="match status" value="2"/>
</dbReference>
<gene>
    <name evidence="7" type="ORF">JL811_06335</name>
</gene>
<keyword evidence="8" id="KW-1185">Reference proteome</keyword>
<feature type="transmembrane region" description="Helical" evidence="5">
    <location>
        <begin position="62"/>
        <end position="87"/>
    </location>
</feature>
<accession>A0A8K0V7E3</accession>
<comment type="subcellular location">
    <subcellularLocation>
        <location evidence="1 5">Cell membrane</location>
        <topology evidence="1 5">Multi-pass membrane protein</topology>
    </subcellularLocation>
</comment>
<feature type="transmembrane region" description="Helical" evidence="5">
    <location>
        <begin position="302"/>
        <end position="326"/>
    </location>
</feature>
<reference evidence="7" key="1">
    <citation type="submission" date="2021-01" db="EMBL/GenBank/DDBJ databases">
        <title>Tabrizicola alba sp. nov. a motile alkaliphilic bacterium isolated from a soda lake.</title>
        <authorList>
            <person name="Szuroczki S."/>
            <person name="Abbaszade G."/>
            <person name="Schumann P."/>
            <person name="Toth E."/>
        </authorList>
    </citation>
    <scope>NUCLEOTIDE SEQUENCE</scope>
    <source>
        <strain evidence="7">DMG-N-6</strain>
    </source>
</reference>
<sequence>MQKTEAVMAEARITASPWSRLTAAPAWAGLSLLVWAVLPYTREGRRFLPLDYAYHAVAMGPGAHWLLAVAALAVLLLYLAGPALGLAPRRRGDLAFVTAGLGALIPAAGLLYAGVPFGWGAMLGILGMVVAAGAALSDGGRVRGDAFVGASILLMLLFVTLFITVPLVMVMRSAVWIDGTFTLVQFARTFASPLFLFVDNPYTEVAEGARVGMLGGIGAVLGLASGVRVSRRRTGLRRAGAVLLWLLGGAIAGWALGIMIWGRGALPSTLLVALIVAPSATMLGFVLALLGQRTQSRAVRGVLGVASVLPFITPPFVIGFSMIFLFGRRGLVTFDILGIPPAMNPIYGIVGVSFAQILGLAPVAYLIIRGSLNSLNPALEEAATTLGSSRWRVFRDITWPLVRPGIAASLLLASIESISDFGTPLVLGGDRNFLATEVFLALTGRYSQPEAAVYGVVLLSLVGLIFIGSRIMLGVKGFTTVTGKPASGAFLRLPKGLEAGLTALALVWFGLIAALYLAIFYGSFVRIWGINNTLTVQHYIDFWQQGWPTVWTTVKLSFYSAVPAMMIGGLIAYLVTRHRFYGRGYLEFGSLLSFATPGTVMGLAYILAFNDGALLMTGTSAIIVLALVFRNMPVAIRASISGLSQIDRSLEEASATLKAGSGITMVKVLAPLLIYPLLAGLIFAFVSAMTAVSQVIFLVGAGNNLATVLLLSWVEQGRLGRAAAMASVLILGLLALILLLLVVSRRVDARNRKKGKPA</sequence>
<dbReference type="InterPro" id="IPR000515">
    <property type="entry name" value="MetI-like"/>
</dbReference>
<dbReference type="Proteomes" id="UP000648908">
    <property type="component" value="Unassembled WGS sequence"/>
</dbReference>
<feature type="transmembrane region" description="Helical" evidence="5">
    <location>
        <begin position="451"/>
        <end position="475"/>
    </location>
</feature>